<reference evidence="3" key="1">
    <citation type="submission" date="2022-11" db="UniProtKB">
        <authorList>
            <consortium name="WormBaseParasite"/>
        </authorList>
    </citation>
    <scope>IDENTIFICATION</scope>
</reference>
<proteinExistence type="predicted"/>
<evidence type="ECO:0000256" key="1">
    <source>
        <dbReference type="SAM" id="SignalP"/>
    </source>
</evidence>
<keyword evidence="2" id="KW-1185">Reference proteome</keyword>
<protein>
    <submittedName>
        <fullName evidence="3">Serpin domain-containing protein</fullName>
    </submittedName>
</protein>
<dbReference type="AlphaFoldDB" id="A0A915D1R1"/>
<feature type="signal peptide" evidence="1">
    <location>
        <begin position="1"/>
        <end position="15"/>
    </location>
</feature>
<dbReference type="Proteomes" id="UP000887574">
    <property type="component" value="Unplaced"/>
</dbReference>
<organism evidence="2 3">
    <name type="scientific">Ditylenchus dipsaci</name>
    <dbReference type="NCBI Taxonomy" id="166011"/>
    <lineage>
        <taxon>Eukaryota</taxon>
        <taxon>Metazoa</taxon>
        <taxon>Ecdysozoa</taxon>
        <taxon>Nematoda</taxon>
        <taxon>Chromadorea</taxon>
        <taxon>Rhabditida</taxon>
        <taxon>Tylenchina</taxon>
        <taxon>Tylenchomorpha</taxon>
        <taxon>Sphaerularioidea</taxon>
        <taxon>Anguinidae</taxon>
        <taxon>Anguininae</taxon>
        <taxon>Ditylenchus</taxon>
    </lineage>
</organism>
<evidence type="ECO:0000313" key="2">
    <source>
        <dbReference type="Proteomes" id="UP000887574"/>
    </source>
</evidence>
<feature type="chain" id="PRO_5037181102" evidence="1">
    <location>
        <begin position="16"/>
        <end position="308"/>
    </location>
</feature>
<keyword evidence="1" id="KW-0732">Signal</keyword>
<evidence type="ECO:0000313" key="3">
    <source>
        <dbReference type="WBParaSite" id="jg14996"/>
    </source>
</evidence>
<dbReference type="WBParaSite" id="jg14996">
    <property type="protein sequence ID" value="jg14996"/>
    <property type="gene ID" value="jg14996"/>
</dbReference>
<name>A0A915D1R1_9BILA</name>
<sequence length="308" mass="35489">MNATLFIAVALFSQACINFGSFSRLIFLLYCAETDKSALMVLPKESRDEINKYRGFETLVMEQSQFTFYKANRIDKVVFSTFAELKSYLLEEKKSVKRVVCYNTCIREKGLHQVLELLSFSLFTYFFDTDRIKSHGTRNLLFSPKTMLPHRVCIYPDLANHIDLEFAGNRYREIKVDCPRLACWLYQESSSPKSLAIRFLSKVNISRLIHVVLQKHFDSVGKHRFFAIVLETDGQLDEGFSDSLDGGDDAVIKYGLRSAFSEEEISLFRECNEFKLVAMSHEVQITSGEEEVEKQAVPNNNKRKVMNV</sequence>
<accession>A0A915D1R1</accession>